<protein>
    <submittedName>
        <fullName evidence="1">Uncharacterized protein</fullName>
    </submittedName>
</protein>
<evidence type="ECO:0000313" key="1">
    <source>
        <dbReference type="EMBL" id="KAL0101924.1"/>
    </source>
</evidence>
<name>A0AAW2EHV9_9HYME</name>
<accession>A0AAW2EHV9</accession>
<dbReference type="AlphaFoldDB" id="A0AAW2EHV9"/>
<proteinExistence type="predicted"/>
<dbReference type="Proteomes" id="UP001430953">
    <property type="component" value="Unassembled WGS sequence"/>
</dbReference>
<gene>
    <name evidence="1" type="ORF">PUN28_018467</name>
</gene>
<sequence length="105" mass="11884">MKTGAPKRHAVMFIRPTGVHSPPQKQWPMLMVSGSSSEYSPEFFSDERSSETLSAIVVNPVSEKCSAAKKSSIIILHGDYYMPVSKLLIRRTFITCIFISWTFHF</sequence>
<keyword evidence="2" id="KW-1185">Reference proteome</keyword>
<reference evidence="1 2" key="1">
    <citation type="submission" date="2023-03" db="EMBL/GenBank/DDBJ databases">
        <title>High recombination rates correlate with genetic variation in Cardiocondyla obscurior ants.</title>
        <authorList>
            <person name="Errbii M."/>
        </authorList>
    </citation>
    <scope>NUCLEOTIDE SEQUENCE [LARGE SCALE GENOMIC DNA]</scope>
    <source>
        <strain evidence="1">Alpha-2009</strain>
        <tissue evidence="1">Whole body</tissue>
    </source>
</reference>
<comment type="caution">
    <text evidence="1">The sequence shown here is derived from an EMBL/GenBank/DDBJ whole genome shotgun (WGS) entry which is preliminary data.</text>
</comment>
<evidence type="ECO:0000313" key="2">
    <source>
        <dbReference type="Proteomes" id="UP001430953"/>
    </source>
</evidence>
<organism evidence="1 2">
    <name type="scientific">Cardiocondyla obscurior</name>
    <dbReference type="NCBI Taxonomy" id="286306"/>
    <lineage>
        <taxon>Eukaryota</taxon>
        <taxon>Metazoa</taxon>
        <taxon>Ecdysozoa</taxon>
        <taxon>Arthropoda</taxon>
        <taxon>Hexapoda</taxon>
        <taxon>Insecta</taxon>
        <taxon>Pterygota</taxon>
        <taxon>Neoptera</taxon>
        <taxon>Endopterygota</taxon>
        <taxon>Hymenoptera</taxon>
        <taxon>Apocrita</taxon>
        <taxon>Aculeata</taxon>
        <taxon>Formicoidea</taxon>
        <taxon>Formicidae</taxon>
        <taxon>Myrmicinae</taxon>
        <taxon>Cardiocondyla</taxon>
    </lineage>
</organism>
<dbReference type="EMBL" id="JADYXP020000023">
    <property type="protein sequence ID" value="KAL0101924.1"/>
    <property type="molecule type" value="Genomic_DNA"/>
</dbReference>